<keyword evidence="3" id="KW-1185">Reference proteome</keyword>
<dbReference type="RefSeq" id="XP_005817999.1">
    <property type="nucleotide sequence ID" value="XM_005817942.1"/>
</dbReference>
<proteinExistence type="predicted"/>
<reference evidence="1 3" key="1">
    <citation type="journal article" date="2012" name="Nature">
        <title>Algal genomes reveal evolutionary mosaicism and the fate of nucleomorphs.</title>
        <authorList>
            <consortium name="DOE Joint Genome Institute"/>
            <person name="Curtis B.A."/>
            <person name="Tanifuji G."/>
            <person name="Burki F."/>
            <person name="Gruber A."/>
            <person name="Irimia M."/>
            <person name="Maruyama S."/>
            <person name="Arias M.C."/>
            <person name="Ball S.G."/>
            <person name="Gile G.H."/>
            <person name="Hirakawa Y."/>
            <person name="Hopkins J.F."/>
            <person name="Kuo A."/>
            <person name="Rensing S.A."/>
            <person name="Schmutz J."/>
            <person name="Symeonidi A."/>
            <person name="Elias M."/>
            <person name="Eveleigh R.J."/>
            <person name="Herman E.K."/>
            <person name="Klute M.J."/>
            <person name="Nakayama T."/>
            <person name="Obornik M."/>
            <person name="Reyes-Prieto A."/>
            <person name="Armbrust E.V."/>
            <person name="Aves S.J."/>
            <person name="Beiko R.G."/>
            <person name="Coutinho P."/>
            <person name="Dacks J.B."/>
            <person name="Durnford D.G."/>
            <person name="Fast N.M."/>
            <person name="Green B.R."/>
            <person name="Grisdale C.J."/>
            <person name="Hempel F."/>
            <person name="Henrissat B."/>
            <person name="Hoppner M.P."/>
            <person name="Ishida K."/>
            <person name="Kim E."/>
            <person name="Koreny L."/>
            <person name="Kroth P.G."/>
            <person name="Liu Y."/>
            <person name="Malik S.B."/>
            <person name="Maier U.G."/>
            <person name="McRose D."/>
            <person name="Mock T."/>
            <person name="Neilson J.A."/>
            <person name="Onodera N.T."/>
            <person name="Poole A.M."/>
            <person name="Pritham E.J."/>
            <person name="Richards T.A."/>
            <person name="Rocap G."/>
            <person name="Roy S.W."/>
            <person name="Sarai C."/>
            <person name="Schaack S."/>
            <person name="Shirato S."/>
            <person name="Slamovits C.H."/>
            <person name="Spencer D.F."/>
            <person name="Suzuki S."/>
            <person name="Worden A.Z."/>
            <person name="Zauner S."/>
            <person name="Barry K."/>
            <person name="Bell C."/>
            <person name="Bharti A.K."/>
            <person name="Crow J.A."/>
            <person name="Grimwood J."/>
            <person name="Kramer R."/>
            <person name="Lindquist E."/>
            <person name="Lucas S."/>
            <person name="Salamov A."/>
            <person name="McFadden G.I."/>
            <person name="Lane C.E."/>
            <person name="Keeling P.J."/>
            <person name="Gray M.W."/>
            <person name="Grigoriev I.V."/>
            <person name="Archibald J.M."/>
        </authorList>
    </citation>
    <scope>NUCLEOTIDE SEQUENCE</scope>
    <source>
        <strain evidence="1 3">CCMP2712</strain>
    </source>
</reference>
<organism evidence="1">
    <name type="scientific">Guillardia theta (strain CCMP2712)</name>
    <name type="common">Cryptophyte</name>
    <dbReference type="NCBI Taxonomy" id="905079"/>
    <lineage>
        <taxon>Eukaryota</taxon>
        <taxon>Cryptophyceae</taxon>
        <taxon>Pyrenomonadales</taxon>
        <taxon>Geminigeraceae</taxon>
        <taxon>Guillardia</taxon>
    </lineage>
</organism>
<name>L1I552_GUITC</name>
<evidence type="ECO:0000313" key="2">
    <source>
        <dbReference type="EnsemblProtists" id="EKX31019"/>
    </source>
</evidence>
<dbReference type="Proteomes" id="UP000011087">
    <property type="component" value="Unassembled WGS sequence"/>
</dbReference>
<dbReference type="HOGENOM" id="CLU_2836648_0_0_1"/>
<dbReference type="EnsemblProtists" id="EKX31019">
    <property type="protein sequence ID" value="EKX31019"/>
    <property type="gene ID" value="GUITHDRAFT_122773"/>
</dbReference>
<dbReference type="GeneID" id="17287740"/>
<protein>
    <submittedName>
        <fullName evidence="1 2">Uncharacterized protein</fullName>
    </submittedName>
</protein>
<evidence type="ECO:0000313" key="3">
    <source>
        <dbReference type="Proteomes" id="UP000011087"/>
    </source>
</evidence>
<dbReference type="EMBL" id="JH993394">
    <property type="protein sequence ID" value="EKX31019.1"/>
    <property type="molecule type" value="Genomic_DNA"/>
</dbReference>
<dbReference type="KEGG" id="gtt:GUITHDRAFT_122773"/>
<sequence length="66" mass="7071">MVVSYSHEGSKATGLGEYNPCWATESAEYGWYLTFACGPAESCARPGAVNDLPLQGLKPLKHVLTP</sequence>
<reference evidence="2" key="3">
    <citation type="submission" date="2016-03" db="UniProtKB">
        <authorList>
            <consortium name="EnsemblProtists"/>
        </authorList>
    </citation>
    <scope>IDENTIFICATION</scope>
</reference>
<dbReference type="AlphaFoldDB" id="L1I552"/>
<dbReference type="PaxDb" id="55529-EKX31019"/>
<gene>
    <name evidence="1" type="ORF">GUITHDRAFT_122773</name>
</gene>
<accession>L1I552</accession>
<reference evidence="3" key="2">
    <citation type="submission" date="2012-11" db="EMBL/GenBank/DDBJ databases">
        <authorList>
            <person name="Kuo A."/>
            <person name="Curtis B.A."/>
            <person name="Tanifuji G."/>
            <person name="Burki F."/>
            <person name="Gruber A."/>
            <person name="Irimia M."/>
            <person name="Maruyama S."/>
            <person name="Arias M.C."/>
            <person name="Ball S.G."/>
            <person name="Gile G.H."/>
            <person name="Hirakawa Y."/>
            <person name="Hopkins J.F."/>
            <person name="Rensing S.A."/>
            <person name="Schmutz J."/>
            <person name="Symeonidi A."/>
            <person name="Elias M."/>
            <person name="Eveleigh R.J."/>
            <person name="Herman E.K."/>
            <person name="Klute M.J."/>
            <person name="Nakayama T."/>
            <person name="Obornik M."/>
            <person name="Reyes-Prieto A."/>
            <person name="Armbrust E.V."/>
            <person name="Aves S.J."/>
            <person name="Beiko R.G."/>
            <person name="Coutinho P."/>
            <person name="Dacks J.B."/>
            <person name="Durnford D.G."/>
            <person name="Fast N.M."/>
            <person name="Green B.R."/>
            <person name="Grisdale C."/>
            <person name="Hempe F."/>
            <person name="Henrissat B."/>
            <person name="Hoppner M.P."/>
            <person name="Ishida K.-I."/>
            <person name="Kim E."/>
            <person name="Koreny L."/>
            <person name="Kroth P.G."/>
            <person name="Liu Y."/>
            <person name="Malik S.-B."/>
            <person name="Maier U.G."/>
            <person name="McRose D."/>
            <person name="Mock T."/>
            <person name="Neilson J.A."/>
            <person name="Onodera N.T."/>
            <person name="Poole A.M."/>
            <person name="Pritham E.J."/>
            <person name="Richards T.A."/>
            <person name="Rocap G."/>
            <person name="Roy S.W."/>
            <person name="Sarai C."/>
            <person name="Schaack S."/>
            <person name="Shirato S."/>
            <person name="Slamovits C.H."/>
            <person name="Spencer D.F."/>
            <person name="Suzuki S."/>
            <person name="Worden A.Z."/>
            <person name="Zauner S."/>
            <person name="Barry K."/>
            <person name="Bell C."/>
            <person name="Bharti A.K."/>
            <person name="Crow J.A."/>
            <person name="Grimwood J."/>
            <person name="Kramer R."/>
            <person name="Lindquist E."/>
            <person name="Lucas S."/>
            <person name="Salamov A."/>
            <person name="McFadden G.I."/>
            <person name="Lane C.E."/>
            <person name="Keeling P.J."/>
            <person name="Gray M.W."/>
            <person name="Grigoriev I.V."/>
            <person name="Archibald J.M."/>
        </authorList>
    </citation>
    <scope>NUCLEOTIDE SEQUENCE</scope>
    <source>
        <strain evidence="3">CCMP2712</strain>
    </source>
</reference>
<evidence type="ECO:0000313" key="1">
    <source>
        <dbReference type="EMBL" id="EKX31019.1"/>
    </source>
</evidence>